<gene>
    <name evidence="1" type="ORF">A2172_01220</name>
</gene>
<accession>A0A1G1W8Z0</accession>
<evidence type="ECO:0000313" key="1">
    <source>
        <dbReference type="EMBL" id="OGY24148.1"/>
    </source>
</evidence>
<dbReference type="AlphaFoldDB" id="A0A1G1W8Z0"/>
<evidence type="ECO:0000313" key="2">
    <source>
        <dbReference type="Proteomes" id="UP000176631"/>
    </source>
</evidence>
<comment type="caution">
    <text evidence="1">The sequence shown here is derived from an EMBL/GenBank/DDBJ whole genome shotgun (WGS) entry which is preliminary data.</text>
</comment>
<dbReference type="Proteomes" id="UP000176631">
    <property type="component" value="Unassembled WGS sequence"/>
</dbReference>
<protein>
    <submittedName>
        <fullName evidence="1">Uncharacterized protein</fullName>
    </submittedName>
</protein>
<proteinExistence type="predicted"/>
<organism evidence="1 2">
    <name type="scientific">Candidatus Woykebacteria bacterium RBG_13_40_15</name>
    <dbReference type="NCBI Taxonomy" id="1802593"/>
    <lineage>
        <taxon>Bacteria</taxon>
        <taxon>Candidatus Woykeibacteriota</taxon>
    </lineage>
</organism>
<name>A0A1G1W8Z0_9BACT</name>
<dbReference type="EMBL" id="MHCP01000015">
    <property type="protein sequence ID" value="OGY24148.1"/>
    <property type="molecule type" value="Genomic_DNA"/>
</dbReference>
<reference evidence="1 2" key="1">
    <citation type="journal article" date="2016" name="Nat. Commun.">
        <title>Thousands of microbial genomes shed light on interconnected biogeochemical processes in an aquifer system.</title>
        <authorList>
            <person name="Anantharaman K."/>
            <person name="Brown C.T."/>
            <person name="Hug L.A."/>
            <person name="Sharon I."/>
            <person name="Castelle C.J."/>
            <person name="Probst A.J."/>
            <person name="Thomas B.C."/>
            <person name="Singh A."/>
            <person name="Wilkins M.J."/>
            <person name="Karaoz U."/>
            <person name="Brodie E.L."/>
            <person name="Williams K.H."/>
            <person name="Hubbard S.S."/>
            <person name="Banfield J.F."/>
        </authorList>
    </citation>
    <scope>NUCLEOTIDE SEQUENCE [LARGE SCALE GENOMIC DNA]</scope>
</reference>
<sequence length="258" mass="29310">MLRKTFEKGGMVAMLRFLQQLTRRLRGRSLTKAKLWLALLSLVFLPLFVSAEPACEAQKIRERYGVEIVLVGQSWSETSLGAVDDALSRLPPHVVSQLGSRFNGSLYILCNTESRTLSGTSVFSHGANFYSNSDGRNELVLYPDQSTPTVLHELAHAYQLRLVPAGKYALVFRDEKMKDFMQATGWRLLSSDAQVETALDQTQLSFAYDGPTVWHFMSNNDPLEDYANSFALFFYDLERLRQLSPVRYDWILEHVASE</sequence>
<dbReference type="STRING" id="1802593.A2172_01220"/>